<dbReference type="InterPro" id="IPR045322">
    <property type="entry name" value="HECTD1/TRIP12-like"/>
</dbReference>
<keyword evidence="2" id="KW-0833">Ubl conjugation pathway</keyword>
<dbReference type="AlphaFoldDB" id="A0A8S1P938"/>
<dbReference type="Pfam" id="PF00632">
    <property type="entry name" value="HECT"/>
    <property type="match status" value="1"/>
</dbReference>
<evidence type="ECO:0000313" key="5">
    <source>
        <dbReference type="EMBL" id="CAD8099398.1"/>
    </source>
</evidence>
<comment type="caution">
    <text evidence="4">The sequence shown here is derived from an EMBL/GenBank/DDBJ whole genome shotgun (WGS) entry which is preliminary data.</text>
</comment>
<dbReference type="PANTHER" id="PTHR45670:SF1">
    <property type="entry name" value="E3 UBIQUITIN-PROTEIN LIGASE HECTD1"/>
    <property type="match status" value="1"/>
</dbReference>
<dbReference type="PANTHER" id="PTHR45670">
    <property type="entry name" value="E3 UBIQUITIN-PROTEIN LIGASE TRIP12"/>
    <property type="match status" value="1"/>
</dbReference>
<sequence>MLVKFLKFTTSRTRIPIGGFENQECRITVKLLNYLQTDIDSRYPQGHTCTHTIDMPPYSNQQILQKRLEEALLFQGETFDLV</sequence>
<reference evidence="4" key="1">
    <citation type="submission" date="2021-01" db="EMBL/GenBank/DDBJ databases">
        <authorList>
            <consortium name="Genoscope - CEA"/>
            <person name="William W."/>
        </authorList>
    </citation>
    <scope>NUCLEOTIDE SEQUENCE</scope>
</reference>
<protein>
    <recommendedName>
        <fullName evidence="3">HECT domain-containing protein</fullName>
    </recommendedName>
</protein>
<dbReference type="GO" id="GO:0043161">
    <property type="term" value="P:proteasome-mediated ubiquitin-dependent protein catabolic process"/>
    <property type="evidence" value="ECO:0007669"/>
    <property type="project" value="TreeGrafter"/>
</dbReference>
<dbReference type="Proteomes" id="UP000692954">
    <property type="component" value="Unassembled WGS sequence"/>
</dbReference>
<keyword evidence="6" id="KW-1185">Reference proteome</keyword>
<feature type="domain" description="HECT" evidence="3">
    <location>
        <begin position="1"/>
        <end position="82"/>
    </location>
</feature>
<dbReference type="PROSITE" id="PS50237">
    <property type="entry name" value="HECT"/>
    <property type="match status" value="1"/>
</dbReference>
<evidence type="ECO:0000256" key="1">
    <source>
        <dbReference type="ARBA" id="ARBA00022679"/>
    </source>
</evidence>
<gene>
    <name evidence="4" type="ORF">PSON_ATCC_30995.1.T0710296</name>
    <name evidence="5" type="ORF">PSON_ATCC_30995.1.T0710298</name>
</gene>
<organism evidence="4 6">
    <name type="scientific">Paramecium sonneborni</name>
    <dbReference type="NCBI Taxonomy" id="65129"/>
    <lineage>
        <taxon>Eukaryota</taxon>
        <taxon>Sar</taxon>
        <taxon>Alveolata</taxon>
        <taxon>Ciliophora</taxon>
        <taxon>Intramacronucleata</taxon>
        <taxon>Oligohymenophorea</taxon>
        <taxon>Peniculida</taxon>
        <taxon>Parameciidae</taxon>
        <taxon>Paramecium</taxon>
    </lineage>
</organism>
<name>A0A8S1P938_9CILI</name>
<evidence type="ECO:0000259" key="3">
    <source>
        <dbReference type="PROSITE" id="PS50237"/>
    </source>
</evidence>
<dbReference type="GO" id="GO:0061630">
    <property type="term" value="F:ubiquitin protein ligase activity"/>
    <property type="evidence" value="ECO:0007669"/>
    <property type="project" value="InterPro"/>
</dbReference>
<feature type="active site" description="Glycyl thioester intermediate" evidence="2">
    <location>
        <position position="49"/>
    </location>
</feature>
<accession>A0A8S1P938</accession>
<evidence type="ECO:0000256" key="2">
    <source>
        <dbReference type="PROSITE-ProRule" id="PRU00104"/>
    </source>
</evidence>
<evidence type="ECO:0000313" key="4">
    <source>
        <dbReference type="EMBL" id="CAD8099394.1"/>
    </source>
</evidence>
<dbReference type="EMBL" id="CAJJDN010000071">
    <property type="protein sequence ID" value="CAD8099398.1"/>
    <property type="molecule type" value="Genomic_DNA"/>
</dbReference>
<dbReference type="GO" id="GO:0000209">
    <property type="term" value="P:protein polyubiquitination"/>
    <property type="evidence" value="ECO:0007669"/>
    <property type="project" value="TreeGrafter"/>
</dbReference>
<keyword evidence="1" id="KW-0808">Transferase</keyword>
<dbReference type="InterPro" id="IPR000569">
    <property type="entry name" value="HECT_dom"/>
</dbReference>
<dbReference type="EMBL" id="CAJJDN010000071">
    <property type="protein sequence ID" value="CAD8099394.1"/>
    <property type="molecule type" value="Genomic_DNA"/>
</dbReference>
<proteinExistence type="predicted"/>
<evidence type="ECO:0000313" key="6">
    <source>
        <dbReference type="Proteomes" id="UP000692954"/>
    </source>
</evidence>
<dbReference type="OrthoDB" id="409931at2759"/>